<dbReference type="AlphaFoldDB" id="A0A286H2L6"/>
<dbReference type="EMBL" id="OCNK01000004">
    <property type="protein sequence ID" value="SOE02040.1"/>
    <property type="molecule type" value="Genomic_DNA"/>
</dbReference>
<protein>
    <submittedName>
        <fullName evidence="1">Uncharacterized protein</fullName>
    </submittedName>
</protein>
<proteinExistence type="predicted"/>
<dbReference type="OrthoDB" id="3249195at2"/>
<gene>
    <name evidence="1" type="ORF">SAMN06272739_3318</name>
</gene>
<evidence type="ECO:0000313" key="2">
    <source>
        <dbReference type="Proteomes" id="UP000219482"/>
    </source>
</evidence>
<organism evidence="1 2">
    <name type="scientific">Blastococcus haudaquaticus</name>
    <dbReference type="NCBI Taxonomy" id="1938745"/>
    <lineage>
        <taxon>Bacteria</taxon>
        <taxon>Bacillati</taxon>
        <taxon>Actinomycetota</taxon>
        <taxon>Actinomycetes</taxon>
        <taxon>Geodermatophilales</taxon>
        <taxon>Geodermatophilaceae</taxon>
        <taxon>Blastococcus</taxon>
    </lineage>
</organism>
<evidence type="ECO:0000313" key="1">
    <source>
        <dbReference type="EMBL" id="SOE02040.1"/>
    </source>
</evidence>
<dbReference type="RefSeq" id="WP_097185061.1">
    <property type="nucleotide sequence ID" value="NZ_OCNK01000004.1"/>
</dbReference>
<accession>A0A286H2L6</accession>
<sequence length="131" mass="14400">MHLFRRVAEQLDCFHAQAAVSRDHCGTGLASDTRTVLPTNLGNVHGWRGLPDHPVWLTWFGEPYASLVAPHVGTLPLLRTAEHPNDAHPLPVPSELQLSGFRNVDGEPEGTPARLVPLALPAYRPPPARDW</sequence>
<name>A0A286H2L6_9ACTN</name>
<reference evidence="2" key="1">
    <citation type="submission" date="2017-09" db="EMBL/GenBank/DDBJ databases">
        <authorList>
            <person name="Varghese N."/>
            <person name="Submissions S."/>
        </authorList>
    </citation>
    <scope>NUCLEOTIDE SEQUENCE [LARGE SCALE GENOMIC DNA]</scope>
    <source>
        <strain evidence="2">DSM 44270</strain>
    </source>
</reference>
<keyword evidence="2" id="KW-1185">Reference proteome</keyword>
<dbReference type="Proteomes" id="UP000219482">
    <property type="component" value="Unassembled WGS sequence"/>
</dbReference>